<accession>A0A4C1XX28</accession>
<keyword evidence="2" id="KW-1185">Reference proteome</keyword>
<comment type="caution">
    <text evidence="1">The sequence shown here is derived from an EMBL/GenBank/DDBJ whole genome shotgun (WGS) entry which is preliminary data.</text>
</comment>
<evidence type="ECO:0000313" key="1">
    <source>
        <dbReference type="EMBL" id="GBP67204.1"/>
    </source>
</evidence>
<dbReference type="Proteomes" id="UP000299102">
    <property type="component" value="Unassembled WGS sequence"/>
</dbReference>
<evidence type="ECO:0000313" key="2">
    <source>
        <dbReference type="Proteomes" id="UP000299102"/>
    </source>
</evidence>
<sequence>MNTRRGAPKLRVSVINNSGPEIRTESSEYAINCCQNFIGVEPYRCGAGRGRPPEKFHGSNLVMADGKREPTRTRARLNILSEHRVRLIGEIVAHEECKADPAE</sequence>
<organism evidence="1 2">
    <name type="scientific">Eumeta variegata</name>
    <name type="common">Bagworm moth</name>
    <name type="synonym">Eumeta japonica</name>
    <dbReference type="NCBI Taxonomy" id="151549"/>
    <lineage>
        <taxon>Eukaryota</taxon>
        <taxon>Metazoa</taxon>
        <taxon>Ecdysozoa</taxon>
        <taxon>Arthropoda</taxon>
        <taxon>Hexapoda</taxon>
        <taxon>Insecta</taxon>
        <taxon>Pterygota</taxon>
        <taxon>Neoptera</taxon>
        <taxon>Endopterygota</taxon>
        <taxon>Lepidoptera</taxon>
        <taxon>Glossata</taxon>
        <taxon>Ditrysia</taxon>
        <taxon>Tineoidea</taxon>
        <taxon>Psychidae</taxon>
        <taxon>Oiketicinae</taxon>
        <taxon>Eumeta</taxon>
    </lineage>
</organism>
<name>A0A4C1XX28_EUMVA</name>
<dbReference type="EMBL" id="BGZK01000976">
    <property type="protein sequence ID" value="GBP67204.1"/>
    <property type="molecule type" value="Genomic_DNA"/>
</dbReference>
<protein>
    <submittedName>
        <fullName evidence="1">Uncharacterized protein</fullName>
    </submittedName>
</protein>
<reference evidence="1 2" key="1">
    <citation type="journal article" date="2019" name="Commun. Biol.">
        <title>The bagworm genome reveals a unique fibroin gene that provides high tensile strength.</title>
        <authorList>
            <person name="Kono N."/>
            <person name="Nakamura H."/>
            <person name="Ohtoshi R."/>
            <person name="Tomita M."/>
            <person name="Numata K."/>
            <person name="Arakawa K."/>
        </authorList>
    </citation>
    <scope>NUCLEOTIDE SEQUENCE [LARGE SCALE GENOMIC DNA]</scope>
</reference>
<proteinExistence type="predicted"/>
<dbReference type="AlphaFoldDB" id="A0A4C1XX28"/>
<gene>
    <name evidence="1" type="ORF">EVAR_47764_1</name>
</gene>